<keyword evidence="1" id="KW-0732">Signal</keyword>
<dbReference type="Proteomes" id="UP000184731">
    <property type="component" value="Chromosome"/>
</dbReference>
<organism evidence="2 3">
    <name type="scientific">Silvanigrella aquatica</name>
    <dbReference type="NCBI Taxonomy" id="1915309"/>
    <lineage>
        <taxon>Bacteria</taxon>
        <taxon>Pseudomonadati</taxon>
        <taxon>Bdellovibrionota</taxon>
        <taxon>Oligoflexia</taxon>
        <taxon>Silvanigrellales</taxon>
        <taxon>Silvanigrellaceae</taxon>
        <taxon>Silvanigrella</taxon>
    </lineage>
</organism>
<protein>
    <recommendedName>
        <fullName evidence="4">Ricin B lectin domain-containing protein</fullName>
    </recommendedName>
</protein>
<sequence>MTKIKFIKIISSCIFTIISLNSNASCPEVTQLRYANDNSIYAQSNKGTWRQLINTETVNSNQIQLDRLFVFYILGNGYNSIINYSANIHNIYCGYKDLNKNYIILKSPENQRYRISMHQDHSTQDFWKQSKENEFVCLKDVRRSNYQTLSNQCEFMAN</sequence>
<evidence type="ECO:0000313" key="2">
    <source>
        <dbReference type="EMBL" id="APJ04294.1"/>
    </source>
</evidence>
<dbReference type="EMBL" id="CP017834">
    <property type="protein sequence ID" value="APJ04294.1"/>
    <property type="molecule type" value="Genomic_DNA"/>
</dbReference>
<dbReference type="RefSeq" id="WP_148698050.1">
    <property type="nucleotide sequence ID" value="NZ_CP017834.1"/>
</dbReference>
<feature type="signal peptide" evidence="1">
    <location>
        <begin position="1"/>
        <end position="24"/>
    </location>
</feature>
<reference evidence="2 3" key="1">
    <citation type="submission" date="2016-10" db="EMBL/GenBank/DDBJ databases">
        <title>Silvanigrella aquatica sp. nov., isolated from a freshwater lake located in the Black Forest, Germany, description of Silvanigrellaceae fam. nov., Silvanigrellales ord. nov., reclassification of the order Bdellovibrionales in the class Oligoflexia, reclassification of the families Bacteriovoracaceae and Halobacteriovoraceae in the new order Bacteriovoracales ord. nov., and reclassification of the family Pseudobacteriovoracaceae in the order Oligoflexiales.</title>
        <authorList>
            <person name="Hahn M.W."/>
            <person name="Schmidt J."/>
            <person name="Koll U."/>
            <person name="Rohde M."/>
            <person name="Verbag S."/>
            <person name="Pitt A."/>
            <person name="Nakai R."/>
            <person name="Naganuma T."/>
            <person name="Lang E."/>
        </authorList>
    </citation>
    <scope>NUCLEOTIDE SEQUENCE [LARGE SCALE GENOMIC DNA]</scope>
    <source>
        <strain evidence="2 3">MWH-Nonnen-W8red</strain>
    </source>
</reference>
<name>A0A1L4D275_9BACT</name>
<evidence type="ECO:0008006" key="4">
    <source>
        <dbReference type="Google" id="ProtNLM"/>
    </source>
</evidence>
<evidence type="ECO:0000313" key="3">
    <source>
        <dbReference type="Proteomes" id="UP000184731"/>
    </source>
</evidence>
<dbReference type="AlphaFoldDB" id="A0A1L4D275"/>
<accession>A0A1L4D275</accession>
<keyword evidence="3" id="KW-1185">Reference proteome</keyword>
<dbReference type="KEGG" id="saqi:AXG55_10405"/>
<dbReference type="STRING" id="1915309.AXG55_10405"/>
<evidence type="ECO:0000256" key="1">
    <source>
        <dbReference type="SAM" id="SignalP"/>
    </source>
</evidence>
<gene>
    <name evidence="2" type="ORF">AXG55_10405</name>
</gene>
<feature type="chain" id="PRO_5009858185" description="Ricin B lectin domain-containing protein" evidence="1">
    <location>
        <begin position="25"/>
        <end position="158"/>
    </location>
</feature>
<proteinExistence type="predicted"/>